<feature type="domain" description="Inner membrane component" evidence="2">
    <location>
        <begin position="4"/>
        <end position="54"/>
    </location>
</feature>
<proteinExistence type="predicted"/>
<feature type="transmembrane region" description="Helical" evidence="1">
    <location>
        <begin position="6"/>
        <end position="35"/>
    </location>
</feature>
<dbReference type="Proteomes" id="UP000487882">
    <property type="component" value="Unassembled WGS sequence"/>
</dbReference>
<organism evidence="3 4">
    <name type="scientific">Bifidobacterium canis</name>
    <dbReference type="NCBI Taxonomy" id="2610880"/>
    <lineage>
        <taxon>Bacteria</taxon>
        <taxon>Bacillati</taxon>
        <taxon>Actinomycetota</taxon>
        <taxon>Actinomycetes</taxon>
        <taxon>Bifidobacteriales</taxon>
        <taxon>Bifidobacteriaceae</taxon>
        <taxon>Bifidobacterium</taxon>
    </lineage>
</organism>
<dbReference type="Pfam" id="PF03733">
    <property type="entry name" value="YccF"/>
    <property type="match status" value="2"/>
</dbReference>
<sequence length="119" mass="12714">MRLIGNILWLVLGGLGIAFGWLVVGLVCCITIVGIPVGVQAFKMASLTLTPFGKQVVYSNSVGSVLLNIIWVIVVGLWMAIAYLIAGVLNCITVIGVPFGIQSFKMAKLALWPFGTTIY</sequence>
<dbReference type="InterPro" id="IPR052937">
    <property type="entry name" value="Inner_membrane_protein"/>
</dbReference>
<keyword evidence="4" id="KW-1185">Reference proteome</keyword>
<comment type="caution">
    <text evidence="3">The sequence shown here is derived from an EMBL/GenBank/DDBJ whole genome shotgun (WGS) entry which is preliminary data.</text>
</comment>
<evidence type="ECO:0000256" key="1">
    <source>
        <dbReference type="SAM" id="Phobius"/>
    </source>
</evidence>
<feature type="transmembrane region" description="Helical" evidence="1">
    <location>
        <begin position="56"/>
        <end position="74"/>
    </location>
</feature>
<feature type="transmembrane region" description="Helical" evidence="1">
    <location>
        <begin position="80"/>
        <end position="101"/>
    </location>
</feature>
<protein>
    <submittedName>
        <fullName evidence="3">Inner membrane component domain-containing protein</fullName>
    </submittedName>
</protein>
<keyword evidence="1" id="KW-1133">Transmembrane helix</keyword>
<name>A0A7K1J5M2_9BIFI</name>
<dbReference type="GO" id="GO:0005886">
    <property type="term" value="C:plasma membrane"/>
    <property type="evidence" value="ECO:0007669"/>
    <property type="project" value="TreeGrafter"/>
</dbReference>
<keyword evidence="1" id="KW-0812">Transmembrane</keyword>
<dbReference type="PIRSF" id="PIRSF028777">
    <property type="entry name" value="UCP028777"/>
    <property type="match status" value="1"/>
</dbReference>
<dbReference type="AlphaFoldDB" id="A0A7K1J5M2"/>
<dbReference type="RefSeq" id="WP_155588702.1">
    <property type="nucleotide sequence ID" value="NZ_WNLP01000004.1"/>
</dbReference>
<dbReference type="PANTHER" id="PTHR42903">
    <property type="entry name" value="INNER MEMBRANE PROTEIN YCCF"/>
    <property type="match status" value="1"/>
</dbReference>
<dbReference type="PANTHER" id="PTHR42903:SF1">
    <property type="entry name" value="INNER MEMBRANE PROTEIN YCCF"/>
    <property type="match status" value="1"/>
</dbReference>
<dbReference type="InterPro" id="IPR031308">
    <property type="entry name" value="UCP028777"/>
</dbReference>
<accession>A0A7K1J5M2</accession>
<dbReference type="EMBL" id="WNLP01000004">
    <property type="protein sequence ID" value="MUH59760.1"/>
    <property type="molecule type" value="Genomic_DNA"/>
</dbReference>
<reference evidence="3 4" key="1">
    <citation type="submission" date="2019-09" db="EMBL/GenBank/DDBJ databases">
        <title>Bifidobacterium canis sp. nov., isolated from the digestive tract of German Shepherd dog puppy.</title>
        <authorList>
            <person name="Bunesova V."/>
        </authorList>
    </citation>
    <scope>NUCLEOTIDE SEQUENCE [LARGE SCALE GENOMIC DNA]</scope>
    <source>
        <strain evidence="3 4">GSD1FS</strain>
    </source>
</reference>
<evidence type="ECO:0000259" key="2">
    <source>
        <dbReference type="Pfam" id="PF03733"/>
    </source>
</evidence>
<keyword evidence="1" id="KW-0472">Membrane</keyword>
<evidence type="ECO:0000313" key="3">
    <source>
        <dbReference type="EMBL" id="MUH59760.1"/>
    </source>
</evidence>
<gene>
    <name evidence="3" type="ORF">GSD1FS_1103</name>
</gene>
<feature type="domain" description="Inner membrane component" evidence="2">
    <location>
        <begin position="66"/>
        <end position="115"/>
    </location>
</feature>
<dbReference type="InterPro" id="IPR005185">
    <property type="entry name" value="YccF"/>
</dbReference>
<evidence type="ECO:0000313" key="4">
    <source>
        <dbReference type="Proteomes" id="UP000487882"/>
    </source>
</evidence>
<dbReference type="NCBIfam" id="NF008740">
    <property type="entry name" value="PRK11770.1-2"/>
    <property type="match status" value="1"/>
</dbReference>